<protein>
    <submittedName>
        <fullName evidence="1">Uncharacterized protein</fullName>
    </submittedName>
</protein>
<dbReference type="OMA" id="KSPLCDE"/>
<name>A0A1M2V5W7_TRAPU</name>
<dbReference type="OrthoDB" id="2526341at2759"/>
<dbReference type="EMBL" id="MNAD01001640">
    <property type="protein sequence ID" value="OJT02937.1"/>
    <property type="molecule type" value="Genomic_DNA"/>
</dbReference>
<reference evidence="1 2" key="1">
    <citation type="submission" date="2016-10" db="EMBL/GenBank/DDBJ databases">
        <title>Genome sequence of the basidiomycete white-rot fungus Trametes pubescens.</title>
        <authorList>
            <person name="Makela M.R."/>
            <person name="Granchi Z."/>
            <person name="Peng M."/>
            <person name="De Vries R.P."/>
            <person name="Grigoriev I."/>
            <person name="Riley R."/>
            <person name="Hilden K."/>
        </authorList>
    </citation>
    <scope>NUCLEOTIDE SEQUENCE [LARGE SCALE GENOMIC DNA]</scope>
    <source>
        <strain evidence="1 2">FBCC735</strain>
    </source>
</reference>
<keyword evidence="2" id="KW-1185">Reference proteome</keyword>
<sequence>MPCVFPQPLIAPQKCGASGAGIFDPYMARVCSTCLRNDSDTTVWYGDAAKQIQSLDCDLSNAILSHAVLSNYFIILDASDDKTDFGKNRLLQHDVDRVVERYKEVGAFEDKDSMKRFIALLKDVCENQRLWSQQYHYAMRARRKAKVRKERNQRFDETLARLRQNGWGEELDYLDASGKRAIFKLPYVRHGTERSGECPVEDVLLPQTRAKLRYEEYRAVLRPRMDALEAAIVAHCVQLPRTSKMDIRPKPIDFVFAPECRAVLDLPRSAVVTPNLFAPFIPRLVQTWRMAVREQLTGYVRRHIGPIPDDVDPLQLAVTVFACPSHTRTHKDPRKNTRRVSPIHYPSVFGHACFRFERTALPGAEEDGYSYSITRIDFSYNELAELEKKWKETQRTVPFDASTLQDGPAVGMAMQRMRGIVSALGLDPARATVDDLEACGGWLRHGLTDSNQAIRNGTIYAHPSKTHRRRGRCIKSPLCDEGERHYVHTANDVETEVETDTE</sequence>
<proteinExistence type="predicted"/>
<comment type="caution">
    <text evidence="1">The sequence shown here is derived from an EMBL/GenBank/DDBJ whole genome shotgun (WGS) entry which is preliminary data.</text>
</comment>
<gene>
    <name evidence="1" type="ORF">TRAPUB_6476</name>
</gene>
<evidence type="ECO:0000313" key="1">
    <source>
        <dbReference type="EMBL" id="OJT02937.1"/>
    </source>
</evidence>
<dbReference type="Proteomes" id="UP000184267">
    <property type="component" value="Unassembled WGS sequence"/>
</dbReference>
<dbReference type="AlphaFoldDB" id="A0A1M2V5W7"/>
<organism evidence="1 2">
    <name type="scientific">Trametes pubescens</name>
    <name type="common">White-rot fungus</name>
    <dbReference type="NCBI Taxonomy" id="154538"/>
    <lineage>
        <taxon>Eukaryota</taxon>
        <taxon>Fungi</taxon>
        <taxon>Dikarya</taxon>
        <taxon>Basidiomycota</taxon>
        <taxon>Agaricomycotina</taxon>
        <taxon>Agaricomycetes</taxon>
        <taxon>Polyporales</taxon>
        <taxon>Polyporaceae</taxon>
        <taxon>Trametes</taxon>
    </lineage>
</organism>
<evidence type="ECO:0000313" key="2">
    <source>
        <dbReference type="Proteomes" id="UP000184267"/>
    </source>
</evidence>
<accession>A0A1M2V5W7</accession>